<dbReference type="EMBL" id="WWBZ02000033">
    <property type="protein sequence ID" value="KAF4307294.1"/>
    <property type="molecule type" value="Genomic_DNA"/>
</dbReference>
<evidence type="ECO:0000256" key="3">
    <source>
        <dbReference type="ARBA" id="ARBA00023239"/>
    </source>
</evidence>
<dbReference type="InterPro" id="IPR015421">
    <property type="entry name" value="PyrdxlP-dep_Trfase_major"/>
</dbReference>
<evidence type="ECO:0000256" key="2">
    <source>
        <dbReference type="ARBA" id="ARBA00022898"/>
    </source>
</evidence>
<name>A0A8H4IVV1_9PEZI</name>
<dbReference type="InterPro" id="IPR050477">
    <property type="entry name" value="GrpII_AminoAcid_Decarb"/>
</dbReference>
<comment type="caution">
    <text evidence="5">The sequence shown here is derived from an EMBL/GenBank/DDBJ whole genome shotgun (WGS) entry which is preliminary data.</text>
</comment>
<dbReference type="GO" id="GO:0016830">
    <property type="term" value="F:carbon-carbon lyase activity"/>
    <property type="evidence" value="ECO:0007669"/>
    <property type="project" value="InterPro"/>
</dbReference>
<evidence type="ECO:0000313" key="5">
    <source>
        <dbReference type="EMBL" id="KAF4307294.1"/>
    </source>
</evidence>
<dbReference type="Proteomes" id="UP000572817">
    <property type="component" value="Unassembled WGS sequence"/>
</dbReference>
<protein>
    <submittedName>
        <fullName evidence="5">Pyridoxal phosphate-dependent decarboxylase</fullName>
    </submittedName>
</protein>
<dbReference type="OrthoDB" id="2161780at2759"/>
<dbReference type="GO" id="GO:0019752">
    <property type="term" value="P:carboxylic acid metabolic process"/>
    <property type="evidence" value="ECO:0007669"/>
    <property type="project" value="InterPro"/>
</dbReference>
<evidence type="ECO:0000313" key="6">
    <source>
        <dbReference type="Proteomes" id="UP000572817"/>
    </source>
</evidence>
<dbReference type="InterPro" id="IPR002129">
    <property type="entry name" value="PyrdxlP-dep_de-COase"/>
</dbReference>
<comment type="cofactor">
    <cofactor evidence="1 4">
        <name>pyridoxal 5'-phosphate</name>
        <dbReference type="ChEBI" id="CHEBI:597326"/>
    </cofactor>
</comment>
<dbReference type="Gene3D" id="3.40.640.10">
    <property type="entry name" value="Type I PLP-dependent aspartate aminotransferase-like (Major domain)"/>
    <property type="match status" value="1"/>
</dbReference>
<reference evidence="5" key="1">
    <citation type="submission" date="2020-04" db="EMBL/GenBank/DDBJ databases">
        <title>Genome Assembly and Annotation of Botryosphaeria dothidea sdau 11-99, a Latent Pathogen of Apple Fruit Ring Rot in China.</title>
        <authorList>
            <person name="Yu C."/>
            <person name="Diao Y."/>
            <person name="Lu Q."/>
            <person name="Zhao J."/>
            <person name="Cui S."/>
            <person name="Peng C."/>
            <person name="He B."/>
            <person name="Liu H."/>
        </authorList>
    </citation>
    <scope>NUCLEOTIDE SEQUENCE [LARGE SCALE GENOMIC DNA]</scope>
    <source>
        <strain evidence="5">Sdau11-99</strain>
    </source>
</reference>
<dbReference type="PANTHER" id="PTHR42735">
    <property type="match status" value="1"/>
</dbReference>
<keyword evidence="6" id="KW-1185">Reference proteome</keyword>
<dbReference type="InterPro" id="IPR015424">
    <property type="entry name" value="PyrdxlP-dep_Trfase"/>
</dbReference>
<accession>A0A8H4IVV1</accession>
<feature type="modified residue" description="N6-(pyridoxal phosphate)lysine" evidence="4">
    <location>
        <position position="512"/>
    </location>
</feature>
<gene>
    <name evidence="5" type="ORF">GTA08_BOTSDO05680</name>
</gene>
<keyword evidence="2 4" id="KW-0663">Pyridoxal phosphate</keyword>
<dbReference type="AlphaFoldDB" id="A0A8H4IVV1"/>
<proteinExistence type="predicted"/>
<dbReference type="SUPFAM" id="SSF53383">
    <property type="entry name" value="PLP-dependent transferases"/>
    <property type="match status" value="1"/>
</dbReference>
<organism evidence="5 6">
    <name type="scientific">Botryosphaeria dothidea</name>
    <dbReference type="NCBI Taxonomy" id="55169"/>
    <lineage>
        <taxon>Eukaryota</taxon>
        <taxon>Fungi</taxon>
        <taxon>Dikarya</taxon>
        <taxon>Ascomycota</taxon>
        <taxon>Pezizomycotina</taxon>
        <taxon>Dothideomycetes</taxon>
        <taxon>Dothideomycetes incertae sedis</taxon>
        <taxon>Botryosphaeriales</taxon>
        <taxon>Botryosphaeriaceae</taxon>
        <taxon>Botryosphaeria</taxon>
    </lineage>
</organism>
<dbReference type="Pfam" id="PF00282">
    <property type="entry name" value="Pyridoxal_deC"/>
    <property type="match status" value="1"/>
</dbReference>
<sequence>MSSFKIGGTTFGGSTFGSGISAPSLGKASTSSGINIPKVGSVSAKAGIDVSKGLGGLTGGIELKKDNGNVFTSGASKKSVEDVSHQAISSYFIGPQAENLTYFKDNINTILDRLKETRVNYFPEDGEFVTNAIQDSEMFQKRTREVAKSVEKLSELLGAHSIPFWSPRYQAHMCMDMNMPALLGYFATMLYNPNNVAFEASPLSTLAEIEVGEQLCEMFGYNTDEEQREQDGPTGWGHVACDGTVANLESMWTARNLKYYPLSIRQAMEGPLDFVSDTFTIKTAQNEEKLFKELTTWELLNLKPETILDIPDRLNRDYTISAKYLEEVMNQFGIQSRGKESLEREFGIEKPAQYMLSNTRHYSWPKGAAIAGIGSDNVIGIPVDNGARIDMSKLEKELEDHLNNNQPVYAVVAIMGSTEEGAVDPLDEILAQRRRFQARGMSYVVHADAAWGGYFASMLPRDFTPGSRFSDNLPIGLGGAEGFVPDSSLRVETQENMWWLRQADSITVDPHKAGYIPYPAGGLCYKDGRMRYLVTWTSPYLSQGSTTSIGIYGVEGSKPGASAVSTYMSNKCIGLNPEGYGALLGEVTFSCSRLSAQWAAMTDDSMPFTVVPFNMLPSELAPDATPESIEAEKEWIRNNILGSSNLNIVSSNSTSPGGDSALSLLRKLGSDLNINAFAVNFRLSDGTLNTDTLEANYLMQRVVSRLSVDSPGDDPTQIPLYLTSTEFSPELYGECGENFKKRLGLKGGPQDLFVLRNVVMSPFPTEKDFISELAGIFKTVVEEEAEVCRKRNEVTKDNHEFVMQGADPVFLLHKPSFHVANHRRQTILEVEMPEDTKEWYRTLKAQYPEELWSFYTTDPVDLTEVINSSGYLFGYMKSRMSGPIIPGFKLKAKHAWLDRPLTGPSLSSAYPTTKMPFYLYGPDISCLDSSSQPFHIDHALLRYPNIQLSASDIDLSLPSPPKISTTGRPLVFFFDDIREGTMQPFPGSNAILAGLPNFFFAKGKEFNVSVWEDPVAGSEDGEEIWRAWEGLGENGSEEGLVGRGKATLGKNVWVDGEQLNFDPYKIIDDVAAWREEFDKIGSV</sequence>
<dbReference type="GO" id="GO:0030170">
    <property type="term" value="F:pyridoxal phosphate binding"/>
    <property type="evidence" value="ECO:0007669"/>
    <property type="project" value="InterPro"/>
</dbReference>
<evidence type="ECO:0000256" key="1">
    <source>
        <dbReference type="ARBA" id="ARBA00001933"/>
    </source>
</evidence>
<evidence type="ECO:0000256" key="4">
    <source>
        <dbReference type="PIRSR" id="PIRSR602129-50"/>
    </source>
</evidence>
<dbReference type="PANTHER" id="PTHR42735:SF4">
    <property type="entry name" value="PYRIDOXAL PHOSPHATE-DEPENDENT DECARBOXYLASE FAMILY PROTEIN"/>
    <property type="match status" value="1"/>
</dbReference>
<keyword evidence="3" id="KW-0456">Lyase</keyword>